<dbReference type="CDD" id="cd05466">
    <property type="entry name" value="PBP2_LTTR_substrate"/>
    <property type="match status" value="1"/>
</dbReference>
<evidence type="ECO:0000256" key="4">
    <source>
        <dbReference type="ARBA" id="ARBA00023163"/>
    </source>
</evidence>
<dbReference type="RefSeq" id="WP_199383809.1">
    <property type="nucleotide sequence ID" value="NZ_JAEMHM010000007.1"/>
</dbReference>
<reference evidence="6" key="1">
    <citation type="submission" date="2020-12" db="EMBL/GenBank/DDBJ databases">
        <title>Geomonas sp. Red875, isolated from river sediment.</title>
        <authorList>
            <person name="Xu Z."/>
            <person name="Zhang Z."/>
            <person name="Masuda Y."/>
            <person name="Itoh H."/>
            <person name="Senoo K."/>
        </authorList>
    </citation>
    <scope>NUCLEOTIDE SEQUENCE</scope>
    <source>
        <strain evidence="6">Red875</strain>
    </source>
</reference>
<proteinExistence type="inferred from homology"/>
<dbReference type="Proteomes" id="UP000636888">
    <property type="component" value="Unassembled WGS sequence"/>
</dbReference>
<protein>
    <submittedName>
        <fullName evidence="6">LysR family transcriptional regulator</fullName>
    </submittedName>
</protein>
<dbReference type="Gene3D" id="1.10.10.10">
    <property type="entry name" value="Winged helix-like DNA-binding domain superfamily/Winged helix DNA-binding domain"/>
    <property type="match status" value="1"/>
</dbReference>
<evidence type="ECO:0000313" key="7">
    <source>
        <dbReference type="Proteomes" id="UP000636888"/>
    </source>
</evidence>
<comment type="similarity">
    <text evidence="1">Belongs to the LysR transcriptional regulatory family.</text>
</comment>
<dbReference type="Gene3D" id="3.40.190.290">
    <property type="match status" value="1"/>
</dbReference>
<keyword evidence="3" id="KW-0238">DNA-binding</keyword>
<accession>A0A8J7LYJ5</accession>
<keyword evidence="4" id="KW-0804">Transcription</keyword>
<comment type="caution">
    <text evidence="6">The sequence shown here is derived from an EMBL/GenBank/DDBJ whole genome shotgun (WGS) entry which is preliminary data.</text>
</comment>
<keyword evidence="7" id="KW-1185">Reference proteome</keyword>
<name>A0A8J7LYJ5_9BACT</name>
<sequence length="301" mass="32853">MEFRQIRYLLEIVRGGGFTRAAENLGIAQPSLSVAVQKLEDELGVTLLNRQERKITLTAEGRAFLPRAAQIEELVRGAVHEMEEFRGLERGEIRVGIPGMLGTHFFPALIAEFRQSYPNLKLSVYSDGANRIQALVESGDLDAGIVAAGVFPDSLVSRSLIREEMVACVARGHALAGRDAITLEEMAQEPLFLFSEGYFQRQYLGEAMARTGITPNVVFETNLVPLLKEVTARGGGVTTLLRMAVKEPELVAVPFAPPMYVEAVVVWKKHAYLSKATRAFLDFLEGKQSGVGFAGEGGVAS</sequence>
<dbReference type="InterPro" id="IPR000847">
    <property type="entry name" value="LysR_HTH_N"/>
</dbReference>
<dbReference type="PROSITE" id="PS50931">
    <property type="entry name" value="HTH_LYSR"/>
    <property type="match status" value="1"/>
</dbReference>
<gene>
    <name evidence="6" type="ORF">JFN93_09355</name>
</gene>
<dbReference type="Pfam" id="PF03466">
    <property type="entry name" value="LysR_substrate"/>
    <property type="match status" value="1"/>
</dbReference>
<dbReference type="PANTHER" id="PTHR30419:SF8">
    <property type="entry name" value="NITROGEN ASSIMILATION TRANSCRIPTIONAL ACTIVATOR-RELATED"/>
    <property type="match status" value="1"/>
</dbReference>
<dbReference type="InterPro" id="IPR050950">
    <property type="entry name" value="HTH-type_LysR_regulators"/>
</dbReference>
<evidence type="ECO:0000313" key="6">
    <source>
        <dbReference type="EMBL" id="MBJ6724912.1"/>
    </source>
</evidence>
<evidence type="ECO:0000259" key="5">
    <source>
        <dbReference type="PROSITE" id="PS50931"/>
    </source>
</evidence>
<dbReference type="InterPro" id="IPR036388">
    <property type="entry name" value="WH-like_DNA-bd_sf"/>
</dbReference>
<dbReference type="SUPFAM" id="SSF53850">
    <property type="entry name" value="Periplasmic binding protein-like II"/>
    <property type="match status" value="1"/>
</dbReference>
<evidence type="ECO:0000256" key="3">
    <source>
        <dbReference type="ARBA" id="ARBA00023125"/>
    </source>
</evidence>
<dbReference type="PANTHER" id="PTHR30419">
    <property type="entry name" value="HTH-TYPE TRANSCRIPTIONAL REGULATOR YBHD"/>
    <property type="match status" value="1"/>
</dbReference>
<keyword evidence="2" id="KW-0805">Transcription regulation</keyword>
<dbReference type="InterPro" id="IPR036390">
    <property type="entry name" value="WH_DNA-bd_sf"/>
</dbReference>
<dbReference type="Pfam" id="PF00126">
    <property type="entry name" value="HTH_1"/>
    <property type="match status" value="1"/>
</dbReference>
<dbReference type="GO" id="GO:0003700">
    <property type="term" value="F:DNA-binding transcription factor activity"/>
    <property type="evidence" value="ECO:0007669"/>
    <property type="project" value="InterPro"/>
</dbReference>
<evidence type="ECO:0000256" key="2">
    <source>
        <dbReference type="ARBA" id="ARBA00023015"/>
    </source>
</evidence>
<feature type="domain" description="HTH lysR-type" evidence="5">
    <location>
        <begin position="1"/>
        <end position="58"/>
    </location>
</feature>
<dbReference type="FunFam" id="1.10.10.10:FF:000001">
    <property type="entry name" value="LysR family transcriptional regulator"/>
    <property type="match status" value="1"/>
</dbReference>
<dbReference type="GO" id="GO:0005829">
    <property type="term" value="C:cytosol"/>
    <property type="evidence" value="ECO:0007669"/>
    <property type="project" value="TreeGrafter"/>
</dbReference>
<dbReference type="InterPro" id="IPR005119">
    <property type="entry name" value="LysR_subst-bd"/>
</dbReference>
<organism evidence="6 7">
    <name type="scientific">Geomesophilobacter sediminis</name>
    <dbReference type="NCBI Taxonomy" id="2798584"/>
    <lineage>
        <taxon>Bacteria</taxon>
        <taxon>Pseudomonadati</taxon>
        <taxon>Thermodesulfobacteriota</taxon>
        <taxon>Desulfuromonadia</taxon>
        <taxon>Geobacterales</taxon>
        <taxon>Geobacteraceae</taxon>
        <taxon>Geomesophilobacter</taxon>
    </lineage>
</organism>
<dbReference type="SUPFAM" id="SSF46785">
    <property type="entry name" value="Winged helix' DNA-binding domain"/>
    <property type="match status" value="1"/>
</dbReference>
<dbReference type="EMBL" id="JAEMHM010000007">
    <property type="protein sequence ID" value="MBJ6724912.1"/>
    <property type="molecule type" value="Genomic_DNA"/>
</dbReference>
<evidence type="ECO:0000256" key="1">
    <source>
        <dbReference type="ARBA" id="ARBA00009437"/>
    </source>
</evidence>
<dbReference type="AlphaFoldDB" id="A0A8J7LYJ5"/>
<dbReference type="GO" id="GO:0003677">
    <property type="term" value="F:DNA binding"/>
    <property type="evidence" value="ECO:0007669"/>
    <property type="project" value="UniProtKB-KW"/>
</dbReference>
<dbReference type="PRINTS" id="PR00039">
    <property type="entry name" value="HTHLYSR"/>
</dbReference>